<feature type="transmembrane region" description="Helical" evidence="5">
    <location>
        <begin position="47"/>
        <end position="67"/>
    </location>
</feature>
<feature type="transmembrane region" description="Helical" evidence="5">
    <location>
        <begin position="73"/>
        <end position="90"/>
    </location>
</feature>
<feature type="non-terminal residue" evidence="7">
    <location>
        <position position="464"/>
    </location>
</feature>
<reference evidence="7" key="1">
    <citation type="journal article" date="2015" name="Nature">
        <title>Complex archaea that bridge the gap between prokaryotes and eukaryotes.</title>
        <authorList>
            <person name="Spang A."/>
            <person name="Saw J.H."/>
            <person name="Jorgensen S.L."/>
            <person name="Zaremba-Niedzwiedzka K."/>
            <person name="Martijn J."/>
            <person name="Lind A.E."/>
            <person name="van Eijk R."/>
            <person name="Schleper C."/>
            <person name="Guy L."/>
            <person name="Ettema T.J."/>
        </authorList>
    </citation>
    <scope>NUCLEOTIDE SEQUENCE</scope>
</reference>
<evidence type="ECO:0000256" key="5">
    <source>
        <dbReference type="SAM" id="Phobius"/>
    </source>
</evidence>
<dbReference type="EMBL" id="LAZR01012659">
    <property type="protein sequence ID" value="KKM25712.1"/>
    <property type="molecule type" value="Genomic_DNA"/>
</dbReference>
<evidence type="ECO:0000256" key="4">
    <source>
        <dbReference type="ARBA" id="ARBA00023136"/>
    </source>
</evidence>
<dbReference type="InterPro" id="IPR051533">
    <property type="entry name" value="WaaL-like"/>
</dbReference>
<dbReference type="PANTHER" id="PTHR37422">
    <property type="entry name" value="TEICHURONIC ACID BIOSYNTHESIS PROTEIN TUAE"/>
    <property type="match status" value="1"/>
</dbReference>
<keyword evidence="3 5" id="KW-1133">Transmembrane helix</keyword>
<feature type="domain" description="O-antigen ligase-related" evidence="6">
    <location>
        <begin position="57"/>
        <end position="198"/>
    </location>
</feature>
<evidence type="ECO:0000256" key="2">
    <source>
        <dbReference type="ARBA" id="ARBA00022692"/>
    </source>
</evidence>
<organism evidence="7">
    <name type="scientific">marine sediment metagenome</name>
    <dbReference type="NCBI Taxonomy" id="412755"/>
    <lineage>
        <taxon>unclassified sequences</taxon>
        <taxon>metagenomes</taxon>
        <taxon>ecological metagenomes</taxon>
    </lineage>
</organism>
<keyword evidence="4 5" id="KW-0472">Membrane</keyword>
<name>A0A0F9IE28_9ZZZZ</name>
<dbReference type="GO" id="GO:0016020">
    <property type="term" value="C:membrane"/>
    <property type="evidence" value="ECO:0007669"/>
    <property type="project" value="UniProtKB-SubCell"/>
</dbReference>
<dbReference type="AlphaFoldDB" id="A0A0F9IE28"/>
<feature type="transmembrane region" description="Helical" evidence="5">
    <location>
        <begin position="283"/>
        <end position="304"/>
    </location>
</feature>
<dbReference type="PANTHER" id="PTHR37422:SF23">
    <property type="entry name" value="TEICHURONIC ACID BIOSYNTHESIS PROTEIN TUAE"/>
    <property type="match status" value="1"/>
</dbReference>
<protein>
    <recommendedName>
        <fullName evidence="6">O-antigen ligase-related domain-containing protein</fullName>
    </recommendedName>
</protein>
<proteinExistence type="predicted"/>
<gene>
    <name evidence="7" type="ORF">LCGC14_1592270</name>
</gene>
<dbReference type="InterPro" id="IPR007016">
    <property type="entry name" value="O-antigen_ligase-rel_domated"/>
</dbReference>
<comment type="subcellular location">
    <subcellularLocation>
        <location evidence="1">Membrane</location>
        <topology evidence="1">Multi-pass membrane protein</topology>
    </subcellularLocation>
</comment>
<feature type="transmembrane region" description="Helical" evidence="5">
    <location>
        <begin position="191"/>
        <end position="210"/>
    </location>
</feature>
<accession>A0A0F9IE28</accession>
<evidence type="ECO:0000259" key="6">
    <source>
        <dbReference type="Pfam" id="PF04932"/>
    </source>
</evidence>
<dbReference type="Pfam" id="PF04932">
    <property type="entry name" value="Wzy_C"/>
    <property type="match status" value="1"/>
</dbReference>
<feature type="transmembrane region" description="Helical" evidence="5">
    <location>
        <begin position="99"/>
        <end position="117"/>
    </location>
</feature>
<feature type="transmembrane region" description="Helical" evidence="5">
    <location>
        <begin position="222"/>
        <end position="240"/>
    </location>
</feature>
<sequence length="464" mass="50115">MNHSNFSQFMTLSMGAALGYVLMRLHEEFDGQRASLSRVAARLSHRSMRSVWAAMGVIVLGAAAIFMSMSRGGVISMLIAGGFTVVMLSLKKGLRGRGWVIAMMALLSFIVVLYVGFDAAYERLATLSDPQAEGGRIQILKDVALAWTRFPVFGVGLGTHEVVYPMFDRSTITALAAHAENEYAQAAEETGAIGLLALVALAFFVWRSYARNVRRLSVPARSAVFGLGFGLLAILIHSLSDFGQHVPANAALTGSFCGLLIAIERMGAARGDQTGQPAEPNRLATRLAGVAIPAILLVSLVWALGGVDNCRQAEAHWDDALAVESRLRKADWLGSNEEYAAIIAAAEQAAACDDGNIEYGHWLSVYRWKSISRVMDPETGNVVLPARGREFAERIVAEMARTRLICPTFGATSSVMGQLEWYVLGREEGKQRIRQGYELAPCDPVAGMIAAKLDAQEGNVDAAY</sequence>
<evidence type="ECO:0000256" key="3">
    <source>
        <dbReference type="ARBA" id="ARBA00022989"/>
    </source>
</evidence>
<comment type="caution">
    <text evidence="7">The sequence shown here is derived from an EMBL/GenBank/DDBJ whole genome shotgun (WGS) entry which is preliminary data.</text>
</comment>
<evidence type="ECO:0000256" key="1">
    <source>
        <dbReference type="ARBA" id="ARBA00004141"/>
    </source>
</evidence>
<feature type="transmembrane region" description="Helical" evidence="5">
    <location>
        <begin position="246"/>
        <end position="263"/>
    </location>
</feature>
<evidence type="ECO:0000313" key="7">
    <source>
        <dbReference type="EMBL" id="KKM25712.1"/>
    </source>
</evidence>
<keyword evidence="2 5" id="KW-0812">Transmembrane</keyword>